<dbReference type="InterPro" id="IPR017938">
    <property type="entry name" value="Riboflavin_synthase-like_b-brl"/>
</dbReference>
<dbReference type="Pfam" id="PF00970">
    <property type="entry name" value="FAD_binding_6"/>
    <property type="match status" value="1"/>
</dbReference>
<gene>
    <name evidence="7" type="ORF">QLQ12_45090</name>
</gene>
<dbReference type="SUPFAM" id="SSF46458">
    <property type="entry name" value="Globin-like"/>
    <property type="match status" value="1"/>
</dbReference>
<keyword evidence="3" id="KW-0479">Metal-binding</keyword>
<evidence type="ECO:0000256" key="4">
    <source>
        <dbReference type="ARBA" id="ARBA00023014"/>
    </source>
</evidence>
<dbReference type="PROSITE" id="PS51384">
    <property type="entry name" value="FAD_FR"/>
    <property type="match status" value="1"/>
</dbReference>
<feature type="region of interest" description="Disordered" evidence="5">
    <location>
        <begin position="28"/>
        <end position="182"/>
    </location>
</feature>
<feature type="compositionally biased region" description="Low complexity" evidence="5">
    <location>
        <begin position="28"/>
        <end position="40"/>
    </location>
</feature>
<dbReference type="Proteomes" id="UP001241758">
    <property type="component" value="Unassembled WGS sequence"/>
</dbReference>
<dbReference type="SUPFAM" id="SSF63380">
    <property type="entry name" value="Riboflavin synthase domain-like"/>
    <property type="match status" value="1"/>
</dbReference>
<dbReference type="InterPro" id="IPR012292">
    <property type="entry name" value="Globin/Proto"/>
</dbReference>
<evidence type="ECO:0000256" key="3">
    <source>
        <dbReference type="ARBA" id="ARBA00022714"/>
    </source>
</evidence>
<dbReference type="PANTHER" id="PTHR47354:SF5">
    <property type="entry name" value="PROTEIN RFBI"/>
    <property type="match status" value="1"/>
</dbReference>
<sequence length="553" mass="58984">MSSGSGPASDPHLLGLLRAIRLRQNAPDATAAGEADTAAALSDITARKKKTEDQETGEKKPASDTPYFSGRTPSSAAGKQPQRNPGANPGLLWRGDPRATLGRSGLQARGAVPPIGGITPSGPTTPVPNIPPVSGGRSIGESGTDFPPGQFPSAPSVPSVPRRSPFTAGKGGPNRDGMDPADDASLRETQRLLSNSLTFAGGTEDVAVRLWQALRQAQPALFEALPGSPETQQAQLARALTWLVHQLNEPPALVSGCTHLGAALTECGIQWNQLHLVGAALVEATRAGMSPSAWRQDFDQAWRWTWQHIFEWIVHGGTLTAYQPTIWDTEVVEHDLRRADLAVLRLRPDLPMPYRPGQYARFELPAVPGVWRPYSPASAPHRDDLIELHVRAKTQNGVSGTLVHRTRPGDRIRVTRAEGDMTLPAQQGRGILMIAGDTGVAPMKAMLAELAATGDTRQAVLFWGVRDLTELYDIDALNALAAQIPRATVVPIVAEGDPGPYLSGLVTDAVAAYGEWSRHEIYLAGPPLMIASTAAALEHLGIPAAQIHHDPPE</sequence>
<evidence type="ECO:0000256" key="1">
    <source>
        <dbReference type="ARBA" id="ARBA00001970"/>
    </source>
</evidence>
<feature type="compositionally biased region" description="Low complexity" evidence="5">
    <location>
        <begin position="152"/>
        <end position="165"/>
    </location>
</feature>
<organism evidence="7 8">
    <name type="scientific">Actinoplanes sandaracinus</name>
    <dbReference type="NCBI Taxonomy" id="3045177"/>
    <lineage>
        <taxon>Bacteria</taxon>
        <taxon>Bacillati</taxon>
        <taxon>Actinomycetota</taxon>
        <taxon>Actinomycetes</taxon>
        <taxon>Micromonosporales</taxon>
        <taxon>Micromonosporaceae</taxon>
        <taxon>Actinoplanes</taxon>
    </lineage>
</organism>
<evidence type="ECO:0000256" key="5">
    <source>
        <dbReference type="SAM" id="MobiDB-lite"/>
    </source>
</evidence>
<dbReference type="InterPro" id="IPR039261">
    <property type="entry name" value="FNR_nucleotide-bd"/>
</dbReference>
<evidence type="ECO:0000256" key="2">
    <source>
        <dbReference type="ARBA" id="ARBA00001974"/>
    </source>
</evidence>
<protein>
    <submittedName>
        <fullName evidence="7">FAD-binding oxidoreductase</fullName>
    </submittedName>
</protein>
<keyword evidence="8" id="KW-1185">Reference proteome</keyword>
<dbReference type="PRINTS" id="PR00410">
    <property type="entry name" value="PHEHYDRXLASE"/>
</dbReference>
<dbReference type="InterPro" id="IPR050415">
    <property type="entry name" value="MRET"/>
</dbReference>
<name>A0ABT6X198_9ACTN</name>
<feature type="domain" description="FAD-binding FR-type" evidence="6">
    <location>
        <begin position="324"/>
        <end position="424"/>
    </location>
</feature>
<feature type="compositionally biased region" description="Low complexity" evidence="5">
    <location>
        <begin position="112"/>
        <end position="122"/>
    </location>
</feature>
<feature type="compositionally biased region" description="Basic and acidic residues" evidence="5">
    <location>
        <begin position="50"/>
        <end position="62"/>
    </location>
</feature>
<dbReference type="CDD" id="cd19753">
    <property type="entry name" value="Mb-like_oxidoreductase"/>
    <property type="match status" value="1"/>
</dbReference>
<proteinExistence type="predicted"/>
<reference evidence="7 8" key="1">
    <citation type="submission" date="2023-05" db="EMBL/GenBank/DDBJ databases">
        <title>Actinoplanes sp. NEAU-A12 genome sequencing.</title>
        <authorList>
            <person name="Wang Z.-S."/>
        </authorList>
    </citation>
    <scope>NUCLEOTIDE SEQUENCE [LARGE SCALE GENOMIC DNA]</scope>
    <source>
        <strain evidence="7 8">NEAU-A12</strain>
    </source>
</reference>
<dbReference type="RefSeq" id="WP_282767242.1">
    <property type="nucleotide sequence ID" value="NZ_JASCTH010000055.1"/>
</dbReference>
<comment type="cofactor">
    <cofactor evidence="2">
        <name>FAD</name>
        <dbReference type="ChEBI" id="CHEBI:57692"/>
    </cofactor>
</comment>
<evidence type="ECO:0000259" key="6">
    <source>
        <dbReference type="PROSITE" id="PS51384"/>
    </source>
</evidence>
<dbReference type="SUPFAM" id="SSF52343">
    <property type="entry name" value="Ferredoxin reductase-like, C-terminal NADP-linked domain"/>
    <property type="match status" value="1"/>
</dbReference>
<comment type="cofactor">
    <cofactor evidence="1">
        <name>heme b</name>
        <dbReference type="ChEBI" id="CHEBI:60344"/>
    </cofactor>
</comment>
<dbReference type="CDD" id="cd06187">
    <property type="entry name" value="O2ase_reductase_like"/>
    <property type="match status" value="1"/>
</dbReference>
<keyword evidence="3" id="KW-0408">Iron</keyword>
<dbReference type="Gene3D" id="1.10.490.10">
    <property type="entry name" value="Globins"/>
    <property type="match status" value="1"/>
</dbReference>
<keyword evidence="3" id="KW-0001">2Fe-2S</keyword>
<dbReference type="EMBL" id="JASCTH010000055">
    <property type="protein sequence ID" value="MDI6105777.1"/>
    <property type="molecule type" value="Genomic_DNA"/>
</dbReference>
<dbReference type="Gene3D" id="3.40.50.80">
    <property type="entry name" value="Nucleotide-binding domain of ferredoxin-NADP reductase (FNR) module"/>
    <property type="match status" value="1"/>
</dbReference>
<evidence type="ECO:0000313" key="8">
    <source>
        <dbReference type="Proteomes" id="UP001241758"/>
    </source>
</evidence>
<feature type="compositionally biased region" description="Polar residues" evidence="5">
    <location>
        <begin position="71"/>
        <end position="85"/>
    </location>
</feature>
<accession>A0ABT6X198</accession>
<dbReference type="InterPro" id="IPR008333">
    <property type="entry name" value="Cbr1-like_FAD-bd_dom"/>
</dbReference>
<comment type="caution">
    <text evidence="7">The sequence shown here is derived from an EMBL/GenBank/DDBJ whole genome shotgun (WGS) entry which is preliminary data.</text>
</comment>
<evidence type="ECO:0000313" key="7">
    <source>
        <dbReference type="EMBL" id="MDI6105777.1"/>
    </source>
</evidence>
<dbReference type="InterPro" id="IPR017927">
    <property type="entry name" value="FAD-bd_FR_type"/>
</dbReference>
<dbReference type="Gene3D" id="2.40.30.10">
    <property type="entry name" value="Translation factors"/>
    <property type="match status" value="1"/>
</dbReference>
<keyword evidence="4" id="KW-0411">Iron-sulfur</keyword>
<dbReference type="InterPro" id="IPR001433">
    <property type="entry name" value="OxRdtase_FAD/NAD-bd"/>
</dbReference>
<dbReference type="Pfam" id="PF00175">
    <property type="entry name" value="NAD_binding_1"/>
    <property type="match status" value="1"/>
</dbReference>
<dbReference type="InterPro" id="IPR009050">
    <property type="entry name" value="Globin-like_sf"/>
</dbReference>
<dbReference type="PANTHER" id="PTHR47354">
    <property type="entry name" value="NADH OXIDOREDUCTASE HCR"/>
    <property type="match status" value="1"/>
</dbReference>